<keyword evidence="13" id="KW-0137">Centromere</keyword>
<feature type="compositionally biased region" description="Polar residues" evidence="16">
    <location>
        <begin position="263"/>
        <end position="293"/>
    </location>
</feature>
<dbReference type="STRING" id="436907.A7TEY5"/>
<dbReference type="Pfam" id="PF08653">
    <property type="entry name" value="DASH_Dam1"/>
    <property type="match status" value="1"/>
</dbReference>
<keyword evidence="18" id="KW-1185">Reference proteome</keyword>
<feature type="compositionally biased region" description="Polar residues" evidence="16">
    <location>
        <begin position="301"/>
        <end position="312"/>
    </location>
</feature>
<evidence type="ECO:0000256" key="5">
    <source>
        <dbReference type="ARBA" id="ARBA00020497"/>
    </source>
</evidence>
<organism evidence="18">
    <name type="scientific">Vanderwaltozyma polyspora (strain ATCC 22028 / DSM 70294 / BCRC 21397 / CBS 2163 / NBRC 10782 / NRRL Y-8283 / UCD 57-17)</name>
    <name type="common">Kluyveromyces polysporus</name>
    <dbReference type="NCBI Taxonomy" id="436907"/>
    <lineage>
        <taxon>Eukaryota</taxon>
        <taxon>Fungi</taxon>
        <taxon>Dikarya</taxon>
        <taxon>Ascomycota</taxon>
        <taxon>Saccharomycotina</taxon>
        <taxon>Saccharomycetes</taxon>
        <taxon>Saccharomycetales</taxon>
        <taxon>Saccharomycetaceae</taxon>
        <taxon>Vanderwaltozyma</taxon>
    </lineage>
</organism>
<feature type="region of interest" description="Disordered" evidence="16">
    <location>
        <begin position="1"/>
        <end position="31"/>
    </location>
</feature>
<dbReference type="PANTHER" id="PTHR28113">
    <property type="entry name" value="DASH COMPLEX SUBUNIT DAM1"/>
    <property type="match status" value="1"/>
</dbReference>
<feature type="compositionally biased region" description="Low complexity" evidence="16">
    <location>
        <begin position="20"/>
        <end position="30"/>
    </location>
</feature>
<dbReference type="GO" id="GO:0031116">
    <property type="term" value="P:positive regulation of microtubule polymerization"/>
    <property type="evidence" value="ECO:0007669"/>
    <property type="project" value="EnsemblFungi"/>
</dbReference>
<feature type="region of interest" description="Disordered" evidence="16">
    <location>
        <begin position="263"/>
        <end position="345"/>
    </location>
</feature>
<dbReference type="InterPro" id="IPR013962">
    <property type="entry name" value="DASH_Dam1"/>
</dbReference>
<evidence type="ECO:0000256" key="3">
    <source>
        <dbReference type="ARBA" id="ARBA00004629"/>
    </source>
</evidence>
<feature type="compositionally biased region" description="Polar residues" evidence="16">
    <location>
        <begin position="174"/>
        <end position="195"/>
    </location>
</feature>
<feature type="compositionally biased region" description="Acidic residues" evidence="16">
    <location>
        <begin position="200"/>
        <end position="215"/>
    </location>
</feature>
<evidence type="ECO:0000256" key="14">
    <source>
        <dbReference type="ARBA" id="ARBA00030453"/>
    </source>
</evidence>
<evidence type="ECO:0000256" key="11">
    <source>
        <dbReference type="ARBA" id="ARBA00023212"/>
    </source>
</evidence>
<dbReference type="OMA" id="GLMCNSW"/>
<dbReference type="KEGG" id="vpo:Kpol_1050p91"/>
<evidence type="ECO:0000256" key="13">
    <source>
        <dbReference type="ARBA" id="ARBA00023328"/>
    </source>
</evidence>
<evidence type="ECO:0000256" key="1">
    <source>
        <dbReference type="ARBA" id="ARBA00004123"/>
    </source>
</evidence>
<dbReference type="GeneID" id="5547566"/>
<dbReference type="EMBL" id="DS480381">
    <property type="protein sequence ID" value="EDO19231.1"/>
    <property type="molecule type" value="Genomic_DNA"/>
</dbReference>
<keyword evidence="9" id="KW-0159">Chromosome partition</keyword>
<dbReference type="GO" id="GO:0042729">
    <property type="term" value="C:DASH complex"/>
    <property type="evidence" value="ECO:0007669"/>
    <property type="project" value="EnsemblFungi"/>
</dbReference>
<comment type="similarity">
    <text evidence="4">Belongs to the DASH complex DAM1 family.</text>
</comment>
<dbReference type="eggNOG" id="ENOG502S08R">
    <property type="taxonomic scope" value="Eukaryota"/>
</dbReference>
<comment type="subunit">
    <text evidence="15">Component of the DASH complex consisting of ASK1, DAD1, DAD2, DAD3, DAD4, DAM1, DUO1, HSK3, SPC19 and SPC34, with a stoichiometry of one copy of each subunit per complex. Multiple DASH complexes oligomerize to form a ring that encircles spindle microtubules and organizes the rod-like NDC80 complexes of the outer kinetochore. DASH complex oligomerization strengthens microtubule attachments. Within the complex, DAM1 and DUO1 may form the microtubule connections. On cytoplasmic microtubules, DASH complexes appear to form patches instead of rings. Interacts with the outer kinetochore component NDC80; the interaction is direct.</text>
</comment>
<dbReference type="RefSeq" id="XP_001647089.1">
    <property type="nucleotide sequence ID" value="XM_001647039.1"/>
</dbReference>
<evidence type="ECO:0000256" key="8">
    <source>
        <dbReference type="ARBA" id="ARBA00022701"/>
    </source>
</evidence>
<dbReference type="Proteomes" id="UP000000267">
    <property type="component" value="Unassembled WGS sequence"/>
</dbReference>
<evidence type="ECO:0000256" key="7">
    <source>
        <dbReference type="ARBA" id="ARBA00022490"/>
    </source>
</evidence>
<feature type="region of interest" description="Disordered" evidence="16">
    <location>
        <begin position="174"/>
        <end position="226"/>
    </location>
</feature>
<evidence type="ECO:0000313" key="18">
    <source>
        <dbReference type="Proteomes" id="UP000000267"/>
    </source>
</evidence>
<gene>
    <name evidence="17" type="ORF">Kpol_1050p91</name>
</gene>
<accession>A7TEY5</accession>
<evidence type="ECO:0000256" key="12">
    <source>
        <dbReference type="ARBA" id="ARBA00023242"/>
    </source>
</evidence>
<dbReference type="OrthoDB" id="5586015at2759"/>
<dbReference type="GO" id="GO:0044732">
    <property type="term" value="C:mitotic spindle pole body"/>
    <property type="evidence" value="ECO:0007669"/>
    <property type="project" value="TreeGrafter"/>
</dbReference>
<keyword evidence="11" id="KW-0206">Cytoskeleton</keyword>
<dbReference type="FunCoup" id="A7TEY5">
    <property type="interactions" value="224"/>
</dbReference>
<evidence type="ECO:0000256" key="6">
    <source>
        <dbReference type="ARBA" id="ARBA00022454"/>
    </source>
</evidence>
<dbReference type="GO" id="GO:0042802">
    <property type="term" value="F:identical protein binding"/>
    <property type="evidence" value="ECO:0007669"/>
    <property type="project" value="EnsemblFungi"/>
</dbReference>
<protein>
    <recommendedName>
        <fullName evidence="5">DASH complex subunit DAM1</fullName>
    </recommendedName>
    <alternativeName>
        <fullName evidence="14">Outer kinetochore protein DAM1</fullName>
    </alternativeName>
</protein>
<dbReference type="PANTHER" id="PTHR28113:SF1">
    <property type="entry name" value="DASH COMPLEX SUBUNIT DAM1"/>
    <property type="match status" value="1"/>
</dbReference>
<evidence type="ECO:0000256" key="2">
    <source>
        <dbReference type="ARBA" id="ARBA00004186"/>
    </source>
</evidence>
<keyword evidence="12" id="KW-0539">Nucleus</keyword>
<keyword evidence="6" id="KW-0158">Chromosome</keyword>
<keyword evidence="7" id="KW-0963">Cytoplasm</keyword>
<dbReference type="InParanoid" id="A7TEY5"/>
<dbReference type="GO" id="GO:0051987">
    <property type="term" value="P:positive regulation of attachment of spindle microtubules to kinetochore"/>
    <property type="evidence" value="ECO:0007669"/>
    <property type="project" value="EnsemblFungi"/>
</dbReference>
<evidence type="ECO:0000256" key="9">
    <source>
        <dbReference type="ARBA" id="ARBA00022829"/>
    </source>
</evidence>
<reference evidence="17 18" key="1">
    <citation type="journal article" date="2007" name="Proc. Natl. Acad. Sci. U.S.A.">
        <title>Independent sorting-out of thousands of duplicated gene pairs in two yeast species descended from a whole-genome duplication.</title>
        <authorList>
            <person name="Scannell D.R."/>
            <person name="Frank A.C."/>
            <person name="Conant G.C."/>
            <person name="Byrne K.P."/>
            <person name="Woolfit M."/>
            <person name="Wolfe K.H."/>
        </authorList>
    </citation>
    <scope>NUCLEOTIDE SEQUENCE [LARGE SCALE GENOMIC DNA]</scope>
    <source>
        <strain evidence="18">ATCC 22028 / DSM 70294 / BCRC 21397 / CBS 2163 / NBRC 10782 / NRRL Y-8283 / UCD 57-17</strain>
    </source>
</reference>
<sequence length="345" mass="38363">MSHNKGKVVESRPATEYKLSVSSNPSSRRASLGRSISESGYAGAAVSNSSMYDTTIGGTNAIVDLVDEILIPNIRQISDSLATLDKNFSDLNIIQENLVDFNESLGSLLYGLMCNSWCVAFPHVPNDIETEINKLRKLDSLESEKQGLIDKINALRNDNKSEFIQPVLTTSQARRNISRNPQLQRENTQSLASGKSDTRDNEDDSEDEEDFDDVNSEASFVLNPPNELAKKFLRETSTAKTRNRNSKLRRKSILHTIRNSIATSSDFNNNSQTNPISNQYQRQDANRQRQMFSLGSGASRIVSNPQLTQKGNNEGRARLVSSSSGQVNKKTRSDNLSNSSRPPFR</sequence>
<evidence type="ECO:0000256" key="15">
    <source>
        <dbReference type="ARBA" id="ARBA00047036"/>
    </source>
</evidence>
<keyword evidence="8" id="KW-0493">Microtubule</keyword>
<evidence type="ECO:0000256" key="4">
    <source>
        <dbReference type="ARBA" id="ARBA00010073"/>
    </source>
</evidence>
<dbReference type="GO" id="GO:0071459">
    <property type="term" value="P:protein localization to chromosome, centromeric region"/>
    <property type="evidence" value="ECO:0007669"/>
    <property type="project" value="EnsemblFungi"/>
</dbReference>
<comment type="subcellular location">
    <subcellularLocation>
        <location evidence="3">Chromosome</location>
        <location evidence="3">Centromere</location>
        <location evidence="3">Kinetochore</location>
    </subcellularLocation>
    <subcellularLocation>
        <location evidence="2">Cytoplasm</location>
        <location evidence="2">Cytoskeleton</location>
        <location evidence="2">Spindle</location>
    </subcellularLocation>
    <subcellularLocation>
        <location evidence="1">Nucleus</location>
    </subcellularLocation>
</comment>
<evidence type="ECO:0000256" key="10">
    <source>
        <dbReference type="ARBA" id="ARBA00022838"/>
    </source>
</evidence>
<dbReference type="GO" id="GO:1990976">
    <property type="term" value="P:protein transport along microtubule to mitotic spindle pole body"/>
    <property type="evidence" value="ECO:0007669"/>
    <property type="project" value="EnsemblFungi"/>
</dbReference>
<feature type="compositionally biased region" description="Polar residues" evidence="16">
    <location>
        <begin position="320"/>
        <end position="345"/>
    </location>
</feature>
<dbReference type="GO" id="GO:1990758">
    <property type="term" value="P:mitotic sister chromatid biorientation"/>
    <property type="evidence" value="ECO:0007669"/>
    <property type="project" value="EnsemblFungi"/>
</dbReference>
<keyword evidence="10" id="KW-0995">Kinetochore</keyword>
<dbReference type="GO" id="GO:0098653">
    <property type="term" value="P:centromere clustering"/>
    <property type="evidence" value="ECO:0007669"/>
    <property type="project" value="EnsemblFungi"/>
</dbReference>
<dbReference type="AlphaFoldDB" id="A7TEY5"/>
<dbReference type="PhylomeDB" id="A7TEY5"/>
<dbReference type="HOGENOM" id="CLU_065404_0_0_1"/>
<dbReference type="GO" id="GO:1990537">
    <property type="term" value="C:mitotic spindle polar microtubule"/>
    <property type="evidence" value="ECO:0007669"/>
    <property type="project" value="TreeGrafter"/>
</dbReference>
<name>A7TEY5_VANPO</name>
<dbReference type="GO" id="GO:0051010">
    <property type="term" value="F:microtubule plus-end binding"/>
    <property type="evidence" value="ECO:0007669"/>
    <property type="project" value="EnsemblFungi"/>
</dbReference>
<evidence type="ECO:0000256" key="16">
    <source>
        <dbReference type="SAM" id="MobiDB-lite"/>
    </source>
</evidence>
<evidence type="ECO:0000313" key="17">
    <source>
        <dbReference type="EMBL" id="EDO19231.1"/>
    </source>
</evidence>
<proteinExistence type="inferred from homology"/>